<dbReference type="Proteomes" id="UP000663882">
    <property type="component" value="Unassembled WGS sequence"/>
</dbReference>
<dbReference type="Proteomes" id="UP000663836">
    <property type="component" value="Unassembled WGS sequence"/>
</dbReference>
<reference evidence="4" key="1">
    <citation type="submission" date="2021-02" db="EMBL/GenBank/DDBJ databases">
        <authorList>
            <person name="Nowell W R."/>
        </authorList>
    </citation>
    <scope>NUCLEOTIDE SEQUENCE</scope>
</reference>
<proteinExistence type="predicted"/>
<gene>
    <name evidence="4" type="ORF">JBS370_LOCUS37360</name>
    <name evidence="3" type="ORF">OTI717_LOCUS35037</name>
    <name evidence="1" type="ORF">RFH988_LOCUS25808</name>
    <name evidence="2" type="ORF">ZHD862_LOCUS38346</name>
</gene>
<protein>
    <submittedName>
        <fullName evidence="4">Uncharacterized protein</fullName>
    </submittedName>
</protein>
<organism evidence="4 5">
    <name type="scientific">Rotaria sordida</name>
    <dbReference type="NCBI Taxonomy" id="392033"/>
    <lineage>
        <taxon>Eukaryota</taxon>
        <taxon>Metazoa</taxon>
        <taxon>Spiralia</taxon>
        <taxon>Gnathifera</taxon>
        <taxon>Rotifera</taxon>
        <taxon>Eurotatoria</taxon>
        <taxon>Bdelloidea</taxon>
        <taxon>Philodinida</taxon>
        <taxon>Philodinidae</taxon>
        <taxon>Rotaria</taxon>
    </lineage>
</organism>
<dbReference type="EMBL" id="CAJOAX010013114">
    <property type="protein sequence ID" value="CAF4125199.1"/>
    <property type="molecule type" value="Genomic_DNA"/>
</dbReference>
<evidence type="ECO:0000313" key="5">
    <source>
        <dbReference type="Proteomes" id="UP000663836"/>
    </source>
</evidence>
<comment type="caution">
    <text evidence="4">The sequence shown here is derived from an EMBL/GenBank/DDBJ whole genome shotgun (WGS) entry which is preliminary data.</text>
</comment>
<dbReference type="EMBL" id="CAJOBD010016991">
    <property type="protein sequence ID" value="CAF4219135.1"/>
    <property type="molecule type" value="Genomic_DNA"/>
</dbReference>
<dbReference type="Proteomes" id="UP000663864">
    <property type="component" value="Unassembled WGS sequence"/>
</dbReference>
<name>A0A820CTD0_9BILA</name>
<evidence type="ECO:0000313" key="3">
    <source>
        <dbReference type="EMBL" id="CAF4125199.1"/>
    </source>
</evidence>
<accession>A0A820CTD0</accession>
<dbReference type="EMBL" id="CAJNOO010001993">
    <property type="protein sequence ID" value="CAF1224140.1"/>
    <property type="molecule type" value="Genomic_DNA"/>
</dbReference>
<dbReference type="AlphaFoldDB" id="A0A820CTD0"/>
<dbReference type="OrthoDB" id="10352396at2759"/>
<evidence type="ECO:0000313" key="2">
    <source>
        <dbReference type="EMBL" id="CAF1520425.1"/>
    </source>
</evidence>
<sequence>MNVRPIISIEQQQHICKIYMSSFMKIVLKDKIQYRILFEDYRSALPYLPYTNYISTFQDSNEIIVANFENYDITVAIIVGSKINVTNLSLWTSVYVKVYQSTMLILESMENSLNESILRFRIGRPKSGLVDYLTIQVFYDDVSKESFPVHVLPALDNRIFKTGLTEYVFAVRTIALPLQHSIIGLEFVLNGTQAQFLIDNIVIAN</sequence>
<evidence type="ECO:0000313" key="1">
    <source>
        <dbReference type="EMBL" id="CAF1224140.1"/>
    </source>
</evidence>
<evidence type="ECO:0000313" key="4">
    <source>
        <dbReference type="EMBL" id="CAF4219135.1"/>
    </source>
</evidence>
<dbReference type="EMBL" id="CAJNOT010008723">
    <property type="protein sequence ID" value="CAF1520425.1"/>
    <property type="molecule type" value="Genomic_DNA"/>
</dbReference>
<dbReference type="Proteomes" id="UP000663823">
    <property type="component" value="Unassembled WGS sequence"/>
</dbReference>